<feature type="domain" description="CFAP74 fourth Ig-like" evidence="5">
    <location>
        <begin position="886"/>
        <end position="980"/>
    </location>
</feature>
<evidence type="ECO:0000256" key="2">
    <source>
        <dbReference type="SAM" id="MobiDB-lite"/>
    </source>
</evidence>
<comment type="caution">
    <text evidence="6">The sequence shown here is derived from an EMBL/GenBank/DDBJ whole genome shotgun (WGS) entry which is preliminary data.</text>
</comment>
<keyword evidence="1" id="KW-0175">Coiled coil</keyword>
<dbReference type="Pfam" id="PF24778">
    <property type="entry name" value="Ig-CFAP74_3rd"/>
    <property type="match status" value="1"/>
</dbReference>
<dbReference type="Proteomes" id="UP001153269">
    <property type="component" value="Unassembled WGS sequence"/>
</dbReference>
<dbReference type="PANTHER" id="PTHR22538">
    <property type="entry name" value="CILIA- AND FLAGELLA-ASSOCIATED PROTEIN 74"/>
    <property type="match status" value="1"/>
</dbReference>
<dbReference type="InterPro" id="IPR008962">
    <property type="entry name" value="PapD-like_sf"/>
</dbReference>
<dbReference type="Pfam" id="PF24798">
    <property type="entry name" value="Ig-CFAP74_4th"/>
    <property type="match status" value="1"/>
</dbReference>
<evidence type="ECO:0000313" key="6">
    <source>
        <dbReference type="EMBL" id="CAB1417022.1"/>
    </source>
</evidence>
<dbReference type="PANTHER" id="PTHR22538:SF0">
    <property type="entry name" value="CILIA- AND FLAGELLA-ASSOCIATED PROTEIN 74"/>
    <property type="match status" value="1"/>
</dbReference>
<gene>
    <name evidence="6" type="ORF">PLEPLA_LOCUS4823</name>
</gene>
<dbReference type="InterPro" id="IPR056310">
    <property type="entry name" value="Ig-CFAP74_4th"/>
</dbReference>
<evidence type="ECO:0008006" key="8">
    <source>
        <dbReference type="Google" id="ProtNLM"/>
    </source>
</evidence>
<feature type="region of interest" description="Disordered" evidence="2">
    <location>
        <begin position="381"/>
        <end position="425"/>
    </location>
</feature>
<feature type="domain" description="CFAP74 second Ig-like" evidence="3">
    <location>
        <begin position="585"/>
        <end position="765"/>
    </location>
</feature>
<feature type="coiled-coil region" evidence="1">
    <location>
        <begin position="308"/>
        <end position="338"/>
    </location>
</feature>
<dbReference type="Pfam" id="PF24771">
    <property type="entry name" value="Ig_CFAP74_1st"/>
    <property type="match status" value="1"/>
</dbReference>
<proteinExistence type="predicted"/>
<evidence type="ECO:0000259" key="3">
    <source>
        <dbReference type="Pfam" id="PF24770"/>
    </source>
</evidence>
<dbReference type="EMBL" id="CADEAL010000238">
    <property type="protein sequence ID" value="CAB1417022.1"/>
    <property type="molecule type" value="Genomic_DNA"/>
</dbReference>
<evidence type="ECO:0000259" key="5">
    <source>
        <dbReference type="Pfam" id="PF24798"/>
    </source>
</evidence>
<feature type="region of interest" description="Disordered" evidence="2">
    <location>
        <begin position="23"/>
        <end position="44"/>
    </location>
</feature>
<feature type="domain" description="CFAP74 third Ig-like" evidence="4">
    <location>
        <begin position="768"/>
        <end position="880"/>
    </location>
</feature>
<evidence type="ECO:0000259" key="4">
    <source>
        <dbReference type="Pfam" id="PF24778"/>
    </source>
</evidence>
<feature type="compositionally biased region" description="Basic and acidic residues" evidence="2">
    <location>
        <begin position="662"/>
        <end position="671"/>
    </location>
</feature>
<accession>A0A9N7TQ82</accession>
<evidence type="ECO:0000256" key="1">
    <source>
        <dbReference type="SAM" id="Coils"/>
    </source>
</evidence>
<dbReference type="Gene3D" id="2.60.40.10">
    <property type="entry name" value="Immunoglobulins"/>
    <property type="match status" value="5"/>
</dbReference>
<feature type="region of interest" description="Disordered" evidence="2">
    <location>
        <begin position="1114"/>
        <end position="1136"/>
    </location>
</feature>
<organism evidence="6 7">
    <name type="scientific">Pleuronectes platessa</name>
    <name type="common">European plaice</name>
    <dbReference type="NCBI Taxonomy" id="8262"/>
    <lineage>
        <taxon>Eukaryota</taxon>
        <taxon>Metazoa</taxon>
        <taxon>Chordata</taxon>
        <taxon>Craniata</taxon>
        <taxon>Vertebrata</taxon>
        <taxon>Euteleostomi</taxon>
        <taxon>Actinopterygii</taxon>
        <taxon>Neopterygii</taxon>
        <taxon>Teleostei</taxon>
        <taxon>Neoteleostei</taxon>
        <taxon>Acanthomorphata</taxon>
        <taxon>Carangaria</taxon>
        <taxon>Pleuronectiformes</taxon>
        <taxon>Pleuronectoidei</taxon>
        <taxon>Pleuronectidae</taxon>
        <taxon>Pleuronectes</taxon>
    </lineage>
</organism>
<keyword evidence="7" id="KW-1185">Reference proteome</keyword>
<dbReference type="SUPFAM" id="SSF49354">
    <property type="entry name" value="PapD-like"/>
    <property type="match status" value="1"/>
</dbReference>
<reference evidence="6" key="1">
    <citation type="submission" date="2020-03" db="EMBL/GenBank/DDBJ databases">
        <authorList>
            <person name="Weist P."/>
        </authorList>
    </citation>
    <scope>NUCLEOTIDE SEQUENCE</scope>
</reference>
<dbReference type="InterPro" id="IPR013783">
    <property type="entry name" value="Ig-like_fold"/>
</dbReference>
<evidence type="ECO:0000313" key="7">
    <source>
        <dbReference type="Proteomes" id="UP001153269"/>
    </source>
</evidence>
<dbReference type="Pfam" id="PF24770">
    <property type="entry name" value="Ig-CFAP74_2"/>
    <property type="match status" value="1"/>
</dbReference>
<feature type="compositionally biased region" description="Polar residues" evidence="2">
    <location>
        <begin position="1124"/>
        <end position="1136"/>
    </location>
</feature>
<feature type="coiled-coil region" evidence="1">
    <location>
        <begin position="69"/>
        <end position="200"/>
    </location>
</feature>
<feature type="region of interest" description="Disordered" evidence="2">
    <location>
        <begin position="630"/>
        <end position="671"/>
    </location>
</feature>
<dbReference type="InterPro" id="IPR056307">
    <property type="entry name" value="Ig-CFAP74_3rd"/>
</dbReference>
<feature type="compositionally biased region" description="Polar residues" evidence="2">
    <location>
        <begin position="638"/>
        <end position="661"/>
    </location>
</feature>
<protein>
    <recommendedName>
        <fullName evidence="8">Cilia- and flagella-associated protein 74</fullName>
    </recommendedName>
</protein>
<feature type="coiled-coil region" evidence="1">
    <location>
        <begin position="230"/>
        <end position="262"/>
    </location>
</feature>
<name>A0A9N7TQ82_PLEPL</name>
<sequence>MSDKGSHQEPPLPPDLDWLEQLSEEDDGDLVAVADNGQKRSNDETARMFKLRRNLDQLDSLHRQKEHGVLKTREELKLCSETVKSLEKQRDTLEEQIDQQKAADNSVAVFRLRTQHKHLCQKLQSEEEVEGRIDTELKQLKRELNELEVELSRFSSLRQELQEEERLFQDLKVQKAATRLRQERDATRNIQLKIQQLKDKQVTMMKKEERECLKETEEHQANRRITDKYLKETRKRLHRQEVEKEEQNRQLQEKRIQVVESLKSNIAATHESLRIKQNRAKANAQEREQREKLLRESLDVQGINSLRHMHQQKQLETIKQQQEEFEEKQKLKKVIVEKNLQREQLVKSRTRQQAKLPNISGTDKLSSLGRVGDSLLHYLESRPPSAREERATALRDTCGLSSSDDEEPEETMRQEEDQLSLADSLAQPECSGLWDEKYKKLLNEKTTLVQTEVKQEEAAMTSGKLNVPAKPVHGKKWKGPLFISKPEVILFKDFEVGKMYKNKFVLTNTSYTKNHCKLLGVSAQLKDFITINFKPAGSLSVGMSCDMQAVFQPMINEDLEGDLHFSTAAGPFSVPVRCTIKKCELEVDSQLLDFGSHVVGQTISRTITLTNKGALATLFSLDTSTWLSPESHHVQMPSPVSTPTCQETSSQNTTCGSQKSSGEIRTKQERQKLCEAAQQEKPEGSAVSPEAIPEATDAELKLDEDTSDISLGSVTEGEIGTFESIKLEVVFAPTVPGAATLDFHIKFSDQSSQPIPIHVRGTAVSIPVWVDRPTVDLKICMFDRLYQDTVAVHSRASAALKVTFDVCPEMRKHMKLLPKTGFIQAQSSFNAQLKFLPRLSLSKDAPKYFDSDTGVLEVPMTVQVAGQVQPVHFTVQAVVTCTDLQFEPTEVDFGYCSVFHSVRSRVRLSNLSLLPQEFGFLGVPEFIEVQPNDGFGTLLPQETLDLDLILSANEAREYNFQLTCKTEINRDFLLSCRAVGVRPPLELSHSLIQFRATALCGNSQAIIYLTNPHANHNQSKQPVTSVVRDVKNPEGPRLFSFTLPKDSDISITPSAGRLLPGQRCKVQVTFRPRLLEQDIREEALRVLQRAKLLRQKELEMKRLTEQETKKEIPVESAKGKNHLQIESTARSQMSQRETHNQNHQILWTYSQGQSITSRPGLLCSAPQAPPTLSAFNTLYLKLQCPAVRPSLVVISNNGHSIIDFHQVAVGQRVLKKFTVQNISSEPLDLRTSLLDIHGPISLLNALRCIRPGGKHTLLFAFSPDQEKTYCETLDICDHKMSLEVTLRGEGVVPDVTSSHPGGLLDFGCVLEKESTSQVVKLHNNSAVEVGFRVLLASLSPPRPQNAAEIVAVMLGDYTDSEVQPIVGTQNYSGQSVFSAGPVKGNIAPGQSQDITVTFQPDHQSVKYSDKLTIQLMNKTEVCVMDLKGAASSHNMYLHGGDVLNVPFEPLLLPLTPSQAQPKGSKASISLTSSPLLMFYWNTKGEFRTPLHGAADSTGTLQRGGITPAVRELQVGCISSNKKSGEFYLDNVASLQQQGFSIEPSKGTVEAGHTRTIKVTWIPHRDTR</sequence>
<dbReference type="InterPro" id="IPR056306">
    <property type="entry name" value="Ig-CFAP74_2nd"/>
</dbReference>